<accession>A0AAX1F711</accession>
<protein>
    <recommendedName>
        <fullName evidence="1">Mor transcription activator domain-containing protein</fullName>
    </recommendedName>
</protein>
<dbReference type="EMBL" id="CP038018">
    <property type="protein sequence ID" value="QED91851.1"/>
    <property type="molecule type" value="Genomic_DNA"/>
</dbReference>
<proteinExistence type="predicted"/>
<organism evidence="2 3">
    <name type="scientific">Eikenella exigua</name>
    <dbReference type="NCBI Taxonomy" id="2528037"/>
    <lineage>
        <taxon>Bacteria</taxon>
        <taxon>Pseudomonadati</taxon>
        <taxon>Pseudomonadota</taxon>
        <taxon>Betaproteobacteria</taxon>
        <taxon>Neisseriales</taxon>
        <taxon>Neisseriaceae</taxon>
        <taxon>Eikenella</taxon>
    </lineage>
</organism>
<evidence type="ECO:0000313" key="3">
    <source>
        <dbReference type="Proteomes" id="UP000326695"/>
    </source>
</evidence>
<keyword evidence="3" id="KW-1185">Reference proteome</keyword>
<dbReference type="InterPro" id="IPR009057">
    <property type="entry name" value="Homeodomain-like_sf"/>
</dbReference>
<feature type="domain" description="Mor transcription activator" evidence="1">
    <location>
        <begin position="86"/>
        <end position="185"/>
    </location>
</feature>
<sequence length="197" mass="22454">MRTGWPNGCLAWTKCIGCRMINCTNWWRPCRFMPTAGKGKIMSFEHYDETDFDAVRHLLPDSVMEMVGLIGAEPTLALLRAYGGTTFPVSCNVKRAGQATHAALAEVVGEQAADKLCRAFGQRQRLWLPKCERAVRELLHRKIRRQFDELVSRDNMTAFWAVQNLAQCHHLTDRTVWDILKKTDNAPPPESRQISLL</sequence>
<name>A0AAX1F711_9NEIS</name>
<reference evidence="3" key="1">
    <citation type="journal article" date="2019" name="J. Anim. Genet.">
        <title>Description and whole genome sequencing of Eikenella exigua sp. nov., isolated from brain abscess and blood.</title>
        <authorList>
            <person name="Stormo K.A."/>
            <person name="Nygaard R.M."/>
            <person name="Bruvold T.S."/>
            <person name="Dimmen G."/>
            <person name="Lindemann P.C."/>
            <person name="Jordal S."/>
            <person name="Kommedal O."/>
        </authorList>
    </citation>
    <scope>NUCLEOTIDE SEQUENCE [LARGE SCALE GENOMIC DNA]</scope>
    <source>
        <strain evidence="3">PXX</strain>
    </source>
</reference>
<dbReference type="SUPFAM" id="SSF46689">
    <property type="entry name" value="Homeodomain-like"/>
    <property type="match status" value="1"/>
</dbReference>
<dbReference type="KEGG" id="eex:EZJ17_03810"/>
<gene>
    <name evidence="2" type="ORF">EZJ17_03810</name>
</gene>
<dbReference type="Proteomes" id="UP000326695">
    <property type="component" value="Chromosome"/>
</dbReference>
<evidence type="ECO:0000259" key="1">
    <source>
        <dbReference type="Pfam" id="PF08765"/>
    </source>
</evidence>
<dbReference type="AlphaFoldDB" id="A0AAX1F711"/>
<evidence type="ECO:0000313" key="2">
    <source>
        <dbReference type="EMBL" id="QED91851.1"/>
    </source>
</evidence>
<dbReference type="Pfam" id="PF08765">
    <property type="entry name" value="Mor"/>
    <property type="match status" value="1"/>
</dbReference>
<dbReference type="InterPro" id="IPR014875">
    <property type="entry name" value="Mor_transcription_activator"/>
</dbReference>